<evidence type="ECO:0000313" key="1">
    <source>
        <dbReference type="EMBL" id="SEG71076.1"/>
    </source>
</evidence>
<sequence length="324" mass="37296">MQINRGPRDHRYGTYWERIPECMPRHVPVADLGGFSIPRNEGGVPSREEFPYPVVPVTDQYQLHLFPAPDQIRPMLVRLTDGEVLTDGHEPYGFWLTVDGIAEARETLIAQAENYTNQTAPRELGTALEDALVTDELLHDIFSEQLTEKLRPPTVRWLRDRTKSVSADTVEYTGGAYVKTEWTIELEPESNRGERSPRTLEFHTDDLIQQDSQRFTVDYRQLFRQQIRCSNTWWTDLSRYWISSATVEDIVDDDYPTEDESAFSLRQSGKAKYHLVQNETGTTVCGHEARSGDTREFSPDTLPMPAALCNHCSREVKRHLIPRE</sequence>
<protein>
    <submittedName>
        <fullName evidence="1">Uncharacterized protein</fullName>
    </submittedName>
</protein>
<proteinExistence type="predicted"/>
<accession>A0A1H6CFG7</accession>
<dbReference type="Proteomes" id="UP000236740">
    <property type="component" value="Unassembled WGS sequence"/>
</dbReference>
<organism evidence="1 2">
    <name type="scientific">Halobellus limi</name>
    <dbReference type="NCBI Taxonomy" id="699433"/>
    <lineage>
        <taxon>Archaea</taxon>
        <taxon>Methanobacteriati</taxon>
        <taxon>Methanobacteriota</taxon>
        <taxon>Stenosarchaea group</taxon>
        <taxon>Halobacteria</taxon>
        <taxon>Halobacteriales</taxon>
        <taxon>Haloferacaceae</taxon>
        <taxon>Halobellus</taxon>
    </lineage>
</organism>
<keyword evidence="2" id="KW-1185">Reference proteome</keyword>
<dbReference type="AlphaFoldDB" id="A0A1H6CFG7"/>
<name>A0A1H6CFG7_9EURY</name>
<gene>
    <name evidence="1" type="ORF">SAMN04488133_3377</name>
</gene>
<reference evidence="1 2" key="1">
    <citation type="submission" date="2016-10" db="EMBL/GenBank/DDBJ databases">
        <authorList>
            <person name="de Groot N.N."/>
        </authorList>
    </citation>
    <scope>NUCLEOTIDE SEQUENCE [LARGE SCALE GENOMIC DNA]</scope>
    <source>
        <strain evidence="1 2">CGMCC 1.10331</strain>
    </source>
</reference>
<evidence type="ECO:0000313" key="2">
    <source>
        <dbReference type="Proteomes" id="UP000236740"/>
    </source>
</evidence>
<dbReference type="EMBL" id="FNVN01000007">
    <property type="protein sequence ID" value="SEG71076.1"/>
    <property type="molecule type" value="Genomic_DNA"/>
</dbReference>